<keyword evidence="1" id="KW-0472">Membrane</keyword>
<dbReference type="EMBL" id="CP044622">
    <property type="protein sequence ID" value="QRD82465.1"/>
    <property type="molecule type" value="Genomic_DNA"/>
</dbReference>
<name>A0A7U2QTN5_ASPFN</name>
<dbReference type="VEuPathDB" id="FungiDB:F9C07_2611"/>
<evidence type="ECO:0000313" key="3">
    <source>
        <dbReference type="Proteomes" id="UP000596276"/>
    </source>
</evidence>
<accession>A0A7U2QTN5</accession>
<protein>
    <submittedName>
        <fullName evidence="2">Uncharacterized protein</fullName>
    </submittedName>
</protein>
<evidence type="ECO:0000313" key="2">
    <source>
        <dbReference type="EMBL" id="QRD82465.1"/>
    </source>
</evidence>
<keyword evidence="3" id="KW-1185">Reference proteome</keyword>
<organism evidence="2 3">
    <name type="scientific">Aspergillus flavus (strain ATCC 200026 / FGSC A1120 / IAM 13836 / NRRL 3357 / JCM 12722 / SRRC 167)</name>
    <dbReference type="NCBI Taxonomy" id="332952"/>
    <lineage>
        <taxon>Eukaryota</taxon>
        <taxon>Fungi</taxon>
        <taxon>Dikarya</taxon>
        <taxon>Ascomycota</taxon>
        <taxon>Pezizomycotina</taxon>
        <taxon>Eurotiomycetes</taxon>
        <taxon>Eurotiomycetidae</taxon>
        <taxon>Eurotiales</taxon>
        <taxon>Aspergillaceae</taxon>
        <taxon>Aspergillus</taxon>
        <taxon>Aspergillus subgen. Circumdati</taxon>
    </lineage>
</organism>
<gene>
    <name evidence="2" type="ORF">F9C07_2611</name>
</gene>
<dbReference type="AlphaFoldDB" id="A0A7U2QTN5"/>
<sequence length="49" mass="6059">MWTFCRAVDNRCTSCDTHAHQRHQHPLQFFFYAFPFFLFFSIGFYDFLN</sequence>
<keyword evidence="1" id="KW-0812">Transmembrane</keyword>
<dbReference type="Proteomes" id="UP000596276">
    <property type="component" value="Chromosome 2"/>
</dbReference>
<feature type="transmembrane region" description="Helical" evidence="1">
    <location>
        <begin position="29"/>
        <end position="48"/>
    </location>
</feature>
<proteinExistence type="predicted"/>
<keyword evidence="1" id="KW-1133">Transmembrane helix</keyword>
<evidence type="ECO:0000256" key="1">
    <source>
        <dbReference type="SAM" id="Phobius"/>
    </source>
</evidence>
<reference evidence="3" key="1">
    <citation type="journal article" date="2021" name="G3 (Bethesda)">
        <title>Chromosome assembled and annotated genome sequence of Aspergillus flavus NRRL 3357.</title>
        <authorList>
            <person name="Skerker J.M."/>
            <person name="Pianalto K.M."/>
            <person name="Mondo S.J."/>
            <person name="Yang K."/>
            <person name="Arkin A.P."/>
            <person name="Keller N.P."/>
            <person name="Grigoriev I.V."/>
            <person name="Louise Glass N.L."/>
        </authorList>
    </citation>
    <scope>NUCLEOTIDE SEQUENCE [LARGE SCALE GENOMIC DNA]</scope>
    <source>
        <strain evidence="3">ATCC 200026 / FGSC A1120 / IAM 13836 / NRRL 3357 / JCM 12722 / SRRC 167</strain>
    </source>
</reference>